<reference evidence="2" key="2">
    <citation type="submission" date="2021-01" db="UniProtKB">
        <authorList>
            <consortium name="EnsemblMetazoa"/>
        </authorList>
    </citation>
    <scope>IDENTIFICATION</scope>
</reference>
<dbReference type="AlphaFoldDB" id="A0A7M7PK95"/>
<dbReference type="EnsemblMetazoa" id="XM_030995641">
    <property type="protein sequence ID" value="XP_030851501"/>
    <property type="gene ID" value="LOC105447106"/>
</dbReference>
<feature type="compositionally biased region" description="Polar residues" evidence="1">
    <location>
        <begin position="47"/>
        <end position="67"/>
    </location>
</feature>
<sequence length="133" mass="15118">MSSWWGQRSQAMRIPERRRRSYIYDDFFGSENRGESAAGSGIFYPISSGSHSVGNPQAAQAQTQESPRPNHHHPFHFHHHPHHHSRDKDHIGHNPHPGGEIMLKPNSLKIGPRIEVTDSTDSLDREVECLSSR</sequence>
<dbReference type="InParanoid" id="A0A7M7PK95"/>
<proteinExistence type="predicted"/>
<dbReference type="RefSeq" id="XP_030851501.1">
    <property type="nucleotide sequence ID" value="XM_030995641.1"/>
</dbReference>
<evidence type="ECO:0000313" key="2">
    <source>
        <dbReference type="EnsemblMetazoa" id="XP_030851501"/>
    </source>
</evidence>
<organism evidence="2 3">
    <name type="scientific">Strongylocentrotus purpuratus</name>
    <name type="common">Purple sea urchin</name>
    <dbReference type="NCBI Taxonomy" id="7668"/>
    <lineage>
        <taxon>Eukaryota</taxon>
        <taxon>Metazoa</taxon>
        <taxon>Echinodermata</taxon>
        <taxon>Eleutherozoa</taxon>
        <taxon>Echinozoa</taxon>
        <taxon>Echinoidea</taxon>
        <taxon>Euechinoidea</taxon>
        <taxon>Echinacea</taxon>
        <taxon>Camarodonta</taxon>
        <taxon>Echinidea</taxon>
        <taxon>Strongylocentrotidae</taxon>
        <taxon>Strongylocentrotus</taxon>
    </lineage>
</organism>
<protein>
    <submittedName>
        <fullName evidence="2">Uncharacterized protein</fullName>
    </submittedName>
</protein>
<dbReference type="Proteomes" id="UP000007110">
    <property type="component" value="Unassembled WGS sequence"/>
</dbReference>
<reference evidence="3" key="1">
    <citation type="submission" date="2015-02" db="EMBL/GenBank/DDBJ databases">
        <title>Genome sequencing for Strongylocentrotus purpuratus.</title>
        <authorList>
            <person name="Murali S."/>
            <person name="Liu Y."/>
            <person name="Vee V."/>
            <person name="English A."/>
            <person name="Wang M."/>
            <person name="Skinner E."/>
            <person name="Han Y."/>
            <person name="Muzny D.M."/>
            <person name="Worley K.C."/>
            <person name="Gibbs R.A."/>
        </authorList>
    </citation>
    <scope>NUCLEOTIDE SEQUENCE</scope>
</reference>
<evidence type="ECO:0000313" key="3">
    <source>
        <dbReference type="Proteomes" id="UP000007110"/>
    </source>
</evidence>
<feature type="compositionally biased region" description="Basic residues" evidence="1">
    <location>
        <begin position="69"/>
        <end position="85"/>
    </location>
</feature>
<dbReference type="GeneID" id="105447106"/>
<keyword evidence="3" id="KW-1185">Reference proteome</keyword>
<feature type="compositionally biased region" description="Basic and acidic residues" evidence="1">
    <location>
        <begin position="122"/>
        <end position="133"/>
    </location>
</feature>
<accession>A0A7M7PK95</accession>
<dbReference type="KEGG" id="spu:105447106"/>
<feature type="region of interest" description="Disordered" evidence="1">
    <location>
        <begin position="29"/>
        <end position="133"/>
    </location>
</feature>
<name>A0A7M7PK95_STRPU</name>
<evidence type="ECO:0000256" key="1">
    <source>
        <dbReference type="SAM" id="MobiDB-lite"/>
    </source>
</evidence>
<dbReference type="OrthoDB" id="10549276at2759"/>